<feature type="compositionally biased region" description="Basic and acidic residues" evidence="1">
    <location>
        <begin position="1"/>
        <end position="32"/>
    </location>
</feature>
<protein>
    <submittedName>
        <fullName evidence="2">Uncharacterized protein</fullName>
    </submittedName>
</protein>
<evidence type="ECO:0000313" key="3">
    <source>
        <dbReference type="Proteomes" id="UP000078512"/>
    </source>
</evidence>
<name>A0A197K954_9FUNG</name>
<keyword evidence="3" id="KW-1185">Reference proteome</keyword>
<accession>A0A197K954</accession>
<feature type="compositionally biased region" description="Basic residues" evidence="1">
    <location>
        <begin position="36"/>
        <end position="54"/>
    </location>
</feature>
<dbReference type="EMBL" id="KV442023">
    <property type="protein sequence ID" value="OAQ32939.1"/>
    <property type="molecule type" value="Genomic_DNA"/>
</dbReference>
<dbReference type="AlphaFoldDB" id="A0A197K954"/>
<proteinExistence type="predicted"/>
<organism evidence="2 3">
    <name type="scientific">Linnemannia elongata AG-77</name>
    <dbReference type="NCBI Taxonomy" id="1314771"/>
    <lineage>
        <taxon>Eukaryota</taxon>
        <taxon>Fungi</taxon>
        <taxon>Fungi incertae sedis</taxon>
        <taxon>Mucoromycota</taxon>
        <taxon>Mortierellomycotina</taxon>
        <taxon>Mortierellomycetes</taxon>
        <taxon>Mortierellales</taxon>
        <taxon>Mortierellaceae</taxon>
        <taxon>Linnemannia</taxon>
    </lineage>
</organism>
<feature type="non-terminal residue" evidence="2">
    <location>
        <position position="67"/>
    </location>
</feature>
<evidence type="ECO:0000313" key="2">
    <source>
        <dbReference type="EMBL" id="OAQ32939.1"/>
    </source>
</evidence>
<dbReference type="Proteomes" id="UP000078512">
    <property type="component" value="Unassembled WGS sequence"/>
</dbReference>
<feature type="region of interest" description="Disordered" evidence="1">
    <location>
        <begin position="1"/>
        <end position="67"/>
    </location>
</feature>
<gene>
    <name evidence="2" type="ORF">K457DRAFT_135026</name>
</gene>
<evidence type="ECO:0000256" key="1">
    <source>
        <dbReference type="SAM" id="MobiDB-lite"/>
    </source>
</evidence>
<sequence>MFKQTDRQEAQSEKERKESKELRRQTTKESKALKTTNKKRAQKGYRRGGNKKHAQNVNKEWESRMGE</sequence>
<reference evidence="2 3" key="1">
    <citation type="submission" date="2016-05" db="EMBL/GenBank/DDBJ databases">
        <title>Genome sequencing reveals origins of a unique bacterial endosymbiosis in the earliest lineages of terrestrial Fungi.</title>
        <authorList>
            <consortium name="DOE Joint Genome Institute"/>
            <person name="Uehling J."/>
            <person name="Gryganskyi A."/>
            <person name="Hameed K."/>
            <person name="Tschaplinski T."/>
            <person name="Misztal P."/>
            <person name="Wu S."/>
            <person name="Desiro A."/>
            <person name="Vande Pol N."/>
            <person name="Du Z.-Y."/>
            <person name="Zienkiewicz A."/>
            <person name="Zienkiewicz K."/>
            <person name="Morin E."/>
            <person name="Tisserant E."/>
            <person name="Splivallo R."/>
            <person name="Hainaut M."/>
            <person name="Henrissat B."/>
            <person name="Ohm R."/>
            <person name="Kuo A."/>
            <person name="Yan J."/>
            <person name="Lipzen A."/>
            <person name="Nolan M."/>
            <person name="Labutti K."/>
            <person name="Barry K."/>
            <person name="Goldstein A."/>
            <person name="Labbe J."/>
            <person name="Schadt C."/>
            <person name="Tuskan G."/>
            <person name="Grigoriev I."/>
            <person name="Martin F."/>
            <person name="Vilgalys R."/>
            <person name="Bonito G."/>
        </authorList>
    </citation>
    <scope>NUCLEOTIDE SEQUENCE [LARGE SCALE GENOMIC DNA]</scope>
    <source>
        <strain evidence="2 3">AG-77</strain>
    </source>
</reference>